<sequence>MSDQTQRERTRVLQIEAGGNKVDRSGKSRYVRRPLRHHNQRLIGMQHQPHSRKRSSLPRVRTTSIAVFQVSTRNPPPPLRLLLPAQGQAQPSPFQPDLTTYRHHQV</sequence>
<dbReference type="AlphaFoldDB" id="A0AAN8H539"/>
<keyword evidence="3" id="KW-1185">Reference proteome</keyword>
<evidence type="ECO:0000313" key="2">
    <source>
        <dbReference type="EMBL" id="KAK5902796.1"/>
    </source>
</evidence>
<evidence type="ECO:0000256" key="1">
    <source>
        <dbReference type="SAM" id="MobiDB-lite"/>
    </source>
</evidence>
<reference evidence="2 3" key="1">
    <citation type="journal article" date="2023" name="Mol. Biol. Evol.">
        <title>Genomics of Secondarily Temperate Adaptation in the Only Non-Antarctic Icefish.</title>
        <authorList>
            <person name="Rivera-Colon A.G."/>
            <person name="Rayamajhi N."/>
            <person name="Minhas B.F."/>
            <person name="Madrigal G."/>
            <person name="Bilyk K.T."/>
            <person name="Yoon V."/>
            <person name="Hune M."/>
            <person name="Gregory S."/>
            <person name="Cheng C.H.C."/>
            <person name="Catchen J.M."/>
        </authorList>
    </citation>
    <scope>NUCLEOTIDE SEQUENCE [LARGE SCALE GENOMIC DNA]</scope>
    <source>
        <strain evidence="2">JC2023a</strain>
    </source>
</reference>
<protein>
    <submittedName>
        <fullName evidence="2">Uncharacterized protein</fullName>
    </submittedName>
</protein>
<organism evidence="2 3">
    <name type="scientific">Champsocephalus esox</name>
    <name type="common">pike icefish</name>
    <dbReference type="NCBI Taxonomy" id="159716"/>
    <lineage>
        <taxon>Eukaryota</taxon>
        <taxon>Metazoa</taxon>
        <taxon>Chordata</taxon>
        <taxon>Craniata</taxon>
        <taxon>Vertebrata</taxon>
        <taxon>Euteleostomi</taxon>
        <taxon>Actinopterygii</taxon>
        <taxon>Neopterygii</taxon>
        <taxon>Teleostei</taxon>
        <taxon>Neoteleostei</taxon>
        <taxon>Acanthomorphata</taxon>
        <taxon>Eupercaria</taxon>
        <taxon>Perciformes</taxon>
        <taxon>Notothenioidei</taxon>
        <taxon>Channichthyidae</taxon>
        <taxon>Champsocephalus</taxon>
    </lineage>
</organism>
<feature type="region of interest" description="Disordered" evidence="1">
    <location>
        <begin position="71"/>
        <end position="106"/>
    </location>
</feature>
<dbReference type="EMBL" id="JAULUE010002051">
    <property type="protein sequence ID" value="KAK5902796.1"/>
    <property type="molecule type" value="Genomic_DNA"/>
</dbReference>
<gene>
    <name evidence="2" type="ORF">CesoFtcFv8_008018</name>
</gene>
<evidence type="ECO:0000313" key="3">
    <source>
        <dbReference type="Proteomes" id="UP001335648"/>
    </source>
</evidence>
<name>A0AAN8H539_9TELE</name>
<proteinExistence type="predicted"/>
<comment type="caution">
    <text evidence="2">The sequence shown here is derived from an EMBL/GenBank/DDBJ whole genome shotgun (WGS) entry which is preliminary data.</text>
</comment>
<dbReference type="Proteomes" id="UP001335648">
    <property type="component" value="Unassembled WGS sequence"/>
</dbReference>
<accession>A0AAN8H539</accession>